<comment type="similarity">
    <text evidence="1">Belongs to the UDP-glycosyltransferase family.</text>
</comment>
<evidence type="ECO:0000313" key="3">
    <source>
        <dbReference type="Proteomes" id="UP001237642"/>
    </source>
</evidence>
<organism evidence="2 3">
    <name type="scientific">Heracleum sosnowskyi</name>
    <dbReference type="NCBI Taxonomy" id="360622"/>
    <lineage>
        <taxon>Eukaryota</taxon>
        <taxon>Viridiplantae</taxon>
        <taxon>Streptophyta</taxon>
        <taxon>Embryophyta</taxon>
        <taxon>Tracheophyta</taxon>
        <taxon>Spermatophyta</taxon>
        <taxon>Magnoliopsida</taxon>
        <taxon>eudicotyledons</taxon>
        <taxon>Gunneridae</taxon>
        <taxon>Pentapetalae</taxon>
        <taxon>asterids</taxon>
        <taxon>campanulids</taxon>
        <taxon>Apiales</taxon>
        <taxon>Apiaceae</taxon>
        <taxon>Apioideae</taxon>
        <taxon>apioid superclade</taxon>
        <taxon>Tordylieae</taxon>
        <taxon>Tordyliinae</taxon>
        <taxon>Heracleum</taxon>
    </lineage>
</organism>
<sequence>MSLPPMTFFTSFVESQQTLVRDVVARILEQSKSAKLGGFVIDMFCTPMIDVANEFNVPAYVFFISGVASLSLISTTQRPLSVVFLCIGSIGSFDTEQVTEIAHALDPIGIQYAVH</sequence>
<protein>
    <submittedName>
        <fullName evidence="2">Uncharacterized protein</fullName>
    </submittedName>
</protein>
<accession>A0AAD8N2E1</accession>
<dbReference type="Proteomes" id="UP001237642">
    <property type="component" value="Unassembled WGS sequence"/>
</dbReference>
<gene>
    <name evidence="2" type="ORF">POM88_013125</name>
</gene>
<dbReference type="PANTHER" id="PTHR48048:SF45">
    <property type="entry name" value="GLYCOSYLTRANSFERASE"/>
    <property type="match status" value="1"/>
</dbReference>
<dbReference type="SUPFAM" id="SSF53756">
    <property type="entry name" value="UDP-Glycosyltransferase/glycogen phosphorylase"/>
    <property type="match status" value="1"/>
</dbReference>
<dbReference type="EMBL" id="JAUIZM010000003">
    <property type="protein sequence ID" value="KAK1394069.1"/>
    <property type="molecule type" value="Genomic_DNA"/>
</dbReference>
<reference evidence="2" key="1">
    <citation type="submission" date="2023-02" db="EMBL/GenBank/DDBJ databases">
        <title>Genome of toxic invasive species Heracleum sosnowskyi carries increased number of genes despite the absence of recent whole-genome duplications.</title>
        <authorList>
            <person name="Schelkunov M."/>
            <person name="Shtratnikova V."/>
            <person name="Makarenko M."/>
            <person name="Klepikova A."/>
            <person name="Omelchenko D."/>
            <person name="Novikova G."/>
            <person name="Obukhova E."/>
            <person name="Bogdanov V."/>
            <person name="Penin A."/>
            <person name="Logacheva M."/>
        </authorList>
    </citation>
    <scope>NUCLEOTIDE SEQUENCE</scope>
    <source>
        <strain evidence="2">Hsosn_3</strain>
        <tissue evidence="2">Leaf</tissue>
    </source>
</reference>
<evidence type="ECO:0000313" key="2">
    <source>
        <dbReference type="EMBL" id="KAK1394069.1"/>
    </source>
</evidence>
<dbReference type="AlphaFoldDB" id="A0AAD8N2E1"/>
<comment type="caution">
    <text evidence="2">The sequence shown here is derived from an EMBL/GenBank/DDBJ whole genome shotgun (WGS) entry which is preliminary data.</text>
</comment>
<reference evidence="2" key="2">
    <citation type="submission" date="2023-05" db="EMBL/GenBank/DDBJ databases">
        <authorList>
            <person name="Schelkunov M.I."/>
        </authorList>
    </citation>
    <scope>NUCLEOTIDE SEQUENCE</scope>
    <source>
        <strain evidence="2">Hsosn_3</strain>
        <tissue evidence="2">Leaf</tissue>
    </source>
</reference>
<proteinExistence type="inferred from homology"/>
<dbReference type="GO" id="GO:0035251">
    <property type="term" value="F:UDP-glucosyltransferase activity"/>
    <property type="evidence" value="ECO:0007669"/>
    <property type="project" value="InterPro"/>
</dbReference>
<keyword evidence="3" id="KW-1185">Reference proteome</keyword>
<name>A0AAD8N2E1_9APIA</name>
<dbReference type="InterPro" id="IPR050481">
    <property type="entry name" value="UDP-glycosyltransf_plant"/>
</dbReference>
<dbReference type="PANTHER" id="PTHR48048">
    <property type="entry name" value="GLYCOSYLTRANSFERASE"/>
    <property type="match status" value="1"/>
</dbReference>
<dbReference type="Gene3D" id="3.40.50.2000">
    <property type="entry name" value="Glycogen Phosphorylase B"/>
    <property type="match status" value="2"/>
</dbReference>
<evidence type="ECO:0000256" key="1">
    <source>
        <dbReference type="ARBA" id="ARBA00009995"/>
    </source>
</evidence>